<protein>
    <submittedName>
        <fullName evidence="2">Uncharacterized protein</fullName>
    </submittedName>
</protein>
<feature type="transmembrane region" description="Helical" evidence="1">
    <location>
        <begin position="21"/>
        <end position="43"/>
    </location>
</feature>
<reference evidence="2 3" key="1">
    <citation type="journal article" date="2012" name="BMC Genomics">
        <title>Complete genome sequence of Saccharothrix espanaensis DSM 44229T and comparison to the other completely sequenced Pseudonocardiaceae.</title>
        <authorList>
            <person name="Strobel T."/>
            <person name="Al-Dilaimi A."/>
            <person name="Blom J."/>
            <person name="Gessner A."/>
            <person name="Kalinowski J."/>
            <person name="Luzhetska M."/>
            <person name="Puhler A."/>
            <person name="Szczepanowski R."/>
            <person name="Bechthold A."/>
            <person name="Ruckert C."/>
        </authorList>
    </citation>
    <scope>NUCLEOTIDE SEQUENCE [LARGE SCALE GENOMIC DNA]</scope>
    <source>
        <strain evidence="3">ATCC 51144 / DSM 44229 / JCM 9112 / NBRC 15066 / NRRL 15764</strain>
    </source>
</reference>
<evidence type="ECO:0000256" key="1">
    <source>
        <dbReference type="SAM" id="Phobius"/>
    </source>
</evidence>
<dbReference type="Pfam" id="PF26606">
    <property type="entry name" value="SCO4848"/>
    <property type="match status" value="1"/>
</dbReference>
<sequence>MKCCAPATSDTAPVKLSRGMSVFLVVFGAWSWVIWPTFLRNIWKDPRSWDAGPTAFFIVHLVLVVASLTFGTIIGVLGVRGLRAGRQ</sequence>
<evidence type="ECO:0000313" key="2">
    <source>
        <dbReference type="EMBL" id="CCH34973.1"/>
    </source>
</evidence>
<accession>K0KEL5</accession>
<dbReference type="AlphaFoldDB" id="K0KEL5"/>
<keyword evidence="3" id="KW-1185">Reference proteome</keyword>
<dbReference type="STRING" id="1179773.BN6_77530"/>
<evidence type="ECO:0000313" key="3">
    <source>
        <dbReference type="Proteomes" id="UP000006281"/>
    </source>
</evidence>
<dbReference type="eggNOG" id="ENOG5033055">
    <property type="taxonomic scope" value="Bacteria"/>
</dbReference>
<keyword evidence="1" id="KW-1133">Transmembrane helix</keyword>
<dbReference type="BioCyc" id="SESP1179773:BN6_RS37475-MONOMER"/>
<dbReference type="InterPro" id="IPR058061">
    <property type="entry name" value="SCO4848-like"/>
</dbReference>
<dbReference type="Proteomes" id="UP000006281">
    <property type="component" value="Chromosome"/>
</dbReference>
<feature type="transmembrane region" description="Helical" evidence="1">
    <location>
        <begin position="55"/>
        <end position="79"/>
    </location>
</feature>
<keyword evidence="1" id="KW-0812">Transmembrane</keyword>
<keyword evidence="1" id="KW-0472">Membrane</keyword>
<organism evidence="2 3">
    <name type="scientific">Saccharothrix espanaensis (strain ATCC 51144 / DSM 44229 / JCM 9112 / NBRC 15066 / NRRL 15764)</name>
    <dbReference type="NCBI Taxonomy" id="1179773"/>
    <lineage>
        <taxon>Bacteria</taxon>
        <taxon>Bacillati</taxon>
        <taxon>Actinomycetota</taxon>
        <taxon>Actinomycetes</taxon>
        <taxon>Pseudonocardiales</taxon>
        <taxon>Pseudonocardiaceae</taxon>
        <taxon>Saccharothrix</taxon>
    </lineage>
</organism>
<dbReference type="HOGENOM" id="CLU_168335_1_0_11"/>
<dbReference type="PATRIC" id="fig|1179773.3.peg.7829"/>
<name>K0KEL5_SACES</name>
<proteinExistence type="predicted"/>
<dbReference type="NCBIfam" id="NF046117">
    <property type="entry name" value="SCO4848_fam"/>
    <property type="match status" value="1"/>
</dbReference>
<dbReference type="KEGG" id="sesp:BN6_77530"/>
<dbReference type="EMBL" id="HE804045">
    <property type="protein sequence ID" value="CCH34973.1"/>
    <property type="molecule type" value="Genomic_DNA"/>
</dbReference>
<gene>
    <name evidence="2" type="ordered locus">BN6_77530</name>
</gene>